<accession>A0ABV4YSC1</accession>
<protein>
    <submittedName>
        <fullName evidence="2">Class I SAM-dependent methyltransferase</fullName>
        <ecNumber evidence="2">2.1.-.-</ecNumber>
    </submittedName>
</protein>
<dbReference type="CDD" id="cd02440">
    <property type="entry name" value="AdoMet_MTases"/>
    <property type="match status" value="1"/>
</dbReference>
<evidence type="ECO:0000259" key="1">
    <source>
        <dbReference type="Pfam" id="PF08242"/>
    </source>
</evidence>
<dbReference type="Gene3D" id="3.40.50.150">
    <property type="entry name" value="Vaccinia Virus protein VP39"/>
    <property type="match status" value="1"/>
</dbReference>
<organism evidence="2 3">
    <name type="scientific">Neobacillus driksii</name>
    <dbReference type="NCBI Taxonomy" id="3035913"/>
    <lineage>
        <taxon>Bacteria</taxon>
        <taxon>Bacillati</taxon>
        <taxon>Bacillota</taxon>
        <taxon>Bacilli</taxon>
        <taxon>Bacillales</taxon>
        <taxon>Bacillaceae</taxon>
        <taxon>Neobacillus</taxon>
    </lineage>
</organism>
<reference evidence="2 3" key="1">
    <citation type="submission" date="2024-05" db="EMBL/GenBank/DDBJ databases">
        <authorList>
            <person name="Venkateswaran K."/>
        </authorList>
    </citation>
    <scope>NUCLEOTIDE SEQUENCE [LARGE SCALE GENOMIC DNA]</scope>
    <source>
        <strain evidence="2 3">179-C4-2-HS</strain>
    </source>
</reference>
<sequence length="233" mass="26880">MWNQYYNLKLTDLDIQKGHHRSKVGGMWDEMGKKQLGFMKEMGLKPQHELLDVGCGSLRGGIYFIKFLNEGKYCGLDINSSLIRAGQAEIKQGNLTGKKPMLLVNDHFQFKLFNKMFDYAIAQSVFTHLPTNVIQRCLISMEKVLKPGGKFFATFFETKDNFTDNPVNQPGGPITYLDKDPYHYHLSIFEYLIKDSSLRLSYIGDWGHPRNQKMICFTKMEQHAPNRDIKGEI</sequence>
<name>A0ABV4YSC1_9BACI</name>
<evidence type="ECO:0000313" key="2">
    <source>
        <dbReference type="EMBL" id="MFB3167764.1"/>
    </source>
</evidence>
<evidence type="ECO:0000313" key="3">
    <source>
        <dbReference type="Proteomes" id="UP001241748"/>
    </source>
</evidence>
<proteinExistence type="predicted"/>
<dbReference type="GO" id="GO:0008168">
    <property type="term" value="F:methyltransferase activity"/>
    <property type="evidence" value="ECO:0007669"/>
    <property type="project" value="UniProtKB-KW"/>
</dbReference>
<dbReference type="GO" id="GO:0032259">
    <property type="term" value="P:methylation"/>
    <property type="evidence" value="ECO:0007669"/>
    <property type="project" value="UniProtKB-KW"/>
</dbReference>
<feature type="domain" description="Methyltransferase type 12" evidence="1">
    <location>
        <begin position="51"/>
        <end position="151"/>
    </location>
</feature>
<dbReference type="InterPro" id="IPR029063">
    <property type="entry name" value="SAM-dependent_MTases_sf"/>
</dbReference>
<dbReference type="Pfam" id="PF08242">
    <property type="entry name" value="Methyltransf_12"/>
    <property type="match status" value="1"/>
</dbReference>
<dbReference type="RefSeq" id="WP_306074148.1">
    <property type="nucleotide sequence ID" value="NZ_JAROBZ020000001.1"/>
</dbReference>
<gene>
    <name evidence="2" type="ORF">P5G62_011675</name>
</gene>
<dbReference type="EC" id="2.1.-.-" evidence="2"/>
<dbReference type="PANTHER" id="PTHR37886:SF1">
    <property type="entry name" value="S-ADENOSYL-L-METHIONINE-DEPENDENT METHYLTRANSFERASES SUPERFAMILY PROTEIN"/>
    <property type="match status" value="1"/>
</dbReference>
<dbReference type="Proteomes" id="UP001241748">
    <property type="component" value="Unassembled WGS sequence"/>
</dbReference>
<keyword evidence="3" id="KW-1185">Reference proteome</keyword>
<dbReference type="InterPro" id="IPR013217">
    <property type="entry name" value="Methyltransf_12"/>
</dbReference>
<dbReference type="EMBL" id="JAROBZ020000001">
    <property type="protein sequence ID" value="MFB3167764.1"/>
    <property type="molecule type" value="Genomic_DNA"/>
</dbReference>
<dbReference type="PANTHER" id="PTHR37886">
    <property type="entry name" value="S-ADENOSYL-L-METHIONINE-DEPENDENT METHYLTRANSFERASES SUPERFAMILY PROTEIN"/>
    <property type="match status" value="1"/>
</dbReference>
<dbReference type="SUPFAM" id="SSF53335">
    <property type="entry name" value="S-adenosyl-L-methionine-dependent methyltransferases"/>
    <property type="match status" value="1"/>
</dbReference>
<keyword evidence="2" id="KW-0808">Transferase</keyword>
<comment type="caution">
    <text evidence="2">The sequence shown here is derived from an EMBL/GenBank/DDBJ whole genome shotgun (WGS) entry which is preliminary data.</text>
</comment>
<keyword evidence="2" id="KW-0489">Methyltransferase</keyword>